<dbReference type="Gene3D" id="2.40.30.170">
    <property type="match status" value="1"/>
</dbReference>
<evidence type="ECO:0000313" key="4">
    <source>
        <dbReference type="EMBL" id="SPF51603.1"/>
    </source>
</evidence>
<evidence type="ECO:0000256" key="1">
    <source>
        <dbReference type="SAM" id="Coils"/>
    </source>
</evidence>
<dbReference type="AlphaFoldDB" id="A0A2U3LI68"/>
<dbReference type="GO" id="GO:0015562">
    <property type="term" value="F:efflux transmembrane transporter activity"/>
    <property type="evidence" value="ECO:0007669"/>
    <property type="project" value="TreeGrafter"/>
</dbReference>
<feature type="coiled-coil region" evidence="1">
    <location>
        <begin position="82"/>
        <end position="145"/>
    </location>
</feature>
<feature type="domain" description="YknX-like C-terminal permuted SH3-like" evidence="3">
    <location>
        <begin position="288"/>
        <end position="356"/>
    </location>
</feature>
<evidence type="ECO:0000259" key="2">
    <source>
        <dbReference type="Pfam" id="PF25954"/>
    </source>
</evidence>
<dbReference type="PANTHER" id="PTHR30469">
    <property type="entry name" value="MULTIDRUG RESISTANCE PROTEIN MDTA"/>
    <property type="match status" value="1"/>
</dbReference>
<evidence type="ECO:0000313" key="5">
    <source>
        <dbReference type="Proteomes" id="UP000238916"/>
    </source>
</evidence>
<evidence type="ECO:0000259" key="3">
    <source>
        <dbReference type="Pfam" id="PF25989"/>
    </source>
</evidence>
<sequence length="358" mass="36597">MKAQDAVNSAQAQLDVAKRSSYSLTAPALLQAQSAYDQASISYQGVLSKLKTDQASGAVATAQAAYDAAQSALQASQSSQAVVTAQAQVAQAQQALDSAKTNQASVTTQTQSTLDATQTTASNSIAAAKAALQQAQVNYESLLTNPLLKVNAAQLDASQAGVQVIGAQINQGEIDSPISGYVVAINAQPGQAVGPQGGFITIASMDPLTATVDIPETSIASIKLGMPMDVSVPAVSEILPGVVSAIHPLPDGTNKKYSIEITLQKSQATLLPSMRAEAQAVTQGAKGIVIPADSVLTMQSGALSVFVLKDGIAHPVVVKVGAMTDTVYEITSGLNVGDQLVVQGQNLLSEGDKVKVIS</sequence>
<dbReference type="InterPro" id="IPR058792">
    <property type="entry name" value="Beta-barrel_RND_2"/>
</dbReference>
<dbReference type="Proteomes" id="UP000238916">
    <property type="component" value="Unassembled WGS sequence"/>
</dbReference>
<proteinExistence type="predicted"/>
<organism evidence="4 5">
    <name type="scientific">Candidatus Desulfosporosinus infrequens</name>
    <dbReference type="NCBI Taxonomy" id="2043169"/>
    <lineage>
        <taxon>Bacteria</taxon>
        <taxon>Bacillati</taxon>
        <taxon>Bacillota</taxon>
        <taxon>Clostridia</taxon>
        <taxon>Eubacteriales</taxon>
        <taxon>Desulfitobacteriaceae</taxon>
        <taxon>Desulfosporosinus</taxon>
    </lineage>
</organism>
<dbReference type="SUPFAM" id="SSF111369">
    <property type="entry name" value="HlyD-like secretion proteins"/>
    <property type="match status" value="1"/>
</dbReference>
<keyword evidence="1" id="KW-0175">Coiled coil</keyword>
<feature type="domain" description="CusB-like beta-barrel" evidence="2">
    <location>
        <begin position="211"/>
        <end position="282"/>
    </location>
</feature>
<reference evidence="5" key="1">
    <citation type="submission" date="2018-02" db="EMBL/GenBank/DDBJ databases">
        <authorList>
            <person name="Hausmann B."/>
        </authorList>
    </citation>
    <scope>NUCLEOTIDE SEQUENCE [LARGE SCALE GENOMIC DNA]</scope>
    <source>
        <strain evidence="5">Peat soil MAG SbF1</strain>
    </source>
</reference>
<name>A0A2U3LI68_9FIRM</name>
<dbReference type="InterPro" id="IPR058637">
    <property type="entry name" value="YknX-like_C"/>
</dbReference>
<dbReference type="Gene3D" id="2.40.50.100">
    <property type="match status" value="1"/>
</dbReference>
<protein>
    <recommendedName>
        <fullName evidence="6">Efflux transporter, RND family, MFP subunit</fullName>
    </recommendedName>
</protein>
<evidence type="ECO:0008006" key="6">
    <source>
        <dbReference type="Google" id="ProtNLM"/>
    </source>
</evidence>
<dbReference type="Pfam" id="PF25989">
    <property type="entry name" value="YknX_C"/>
    <property type="match status" value="1"/>
</dbReference>
<dbReference type="Pfam" id="PF25954">
    <property type="entry name" value="Beta-barrel_RND_2"/>
    <property type="match status" value="1"/>
</dbReference>
<accession>A0A2U3LI68</accession>
<dbReference type="GO" id="GO:1990281">
    <property type="term" value="C:efflux pump complex"/>
    <property type="evidence" value="ECO:0007669"/>
    <property type="project" value="TreeGrafter"/>
</dbReference>
<dbReference type="Gene3D" id="2.40.420.20">
    <property type="match status" value="1"/>
</dbReference>
<gene>
    <name evidence="4" type="ORF">SBF1_520002</name>
</gene>
<dbReference type="EMBL" id="OMOF01000468">
    <property type="protein sequence ID" value="SPF51603.1"/>
    <property type="molecule type" value="Genomic_DNA"/>
</dbReference>